<proteinExistence type="predicted"/>
<dbReference type="EMBL" id="AP018005">
    <property type="protein sequence ID" value="BBB15066.1"/>
    <property type="molecule type" value="Genomic_DNA"/>
</dbReference>
<gene>
    <name evidence="1" type="ORF">RVIR1_05640</name>
</gene>
<evidence type="ECO:0000313" key="2">
    <source>
        <dbReference type="Proteomes" id="UP000282483"/>
    </source>
</evidence>
<dbReference type="Proteomes" id="UP000282483">
    <property type="component" value="Chromosome"/>
</dbReference>
<dbReference type="AlphaFoldDB" id="A0A2Z5UTW2"/>
<dbReference type="SUPFAM" id="SSF56925">
    <property type="entry name" value="OMPA-like"/>
    <property type="match status" value="1"/>
</dbReference>
<dbReference type="Gene3D" id="2.40.160.20">
    <property type="match status" value="1"/>
</dbReference>
<evidence type="ECO:0008006" key="3">
    <source>
        <dbReference type="Google" id="ProtNLM"/>
    </source>
</evidence>
<organism evidence="1 2">
    <name type="scientific">Candidatus Rickettsiella viridis</name>
    <dbReference type="NCBI Taxonomy" id="676208"/>
    <lineage>
        <taxon>Bacteria</taxon>
        <taxon>Pseudomonadati</taxon>
        <taxon>Pseudomonadota</taxon>
        <taxon>Gammaproteobacteria</taxon>
        <taxon>Legionellales</taxon>
        <taxon>Coxiellaceae</taxon>
        <taxon>Rickettsiella</taxon>
    </lineage>
</organism>
<name>A0A2Z5UTW2_9COXI</name>
<dbReference type="InterPro" id="IPR011250">
    <property type="entry name" value="OMP/PagP_B-barrel"/>
</dbReference>
<reference evidence="1 2" key="1">
    <citation type="submission" date="2017-03" db="EMBL/GenBank/DDBJ databases">
        <title>The genome sequence of Candidatus Rickettsiella viridis.</title>
        <authorList>
            <person name="Nikoh N."/>
            <person name="Tsuchida T."/>
            <person name="Yamaguchi K."/>
            <person name="Maeda T."/>
            <person name="Shigenobu S."/>
            <person name="Fukatsu T."/>
        </authorList>
    </citation>
    <scope>NUCLEOTIDE SEQUENCE [LARGE SCALE GENOMIC DNA]</scope>
    <source>
        <strain evidence="1 2">Ap-RA04</strain>
    </source>
</reference>
<sequence length="213" mass="24009">MITLSSIVLLPNVIFAQTMNKNDTYGFSMCHPWFVTGELGYSNYLDMYFSDGQTPVGRFSFGRELGQAGILNFGLEVGIQNGNTMRFRVDIAHTEDFGYVFDVSAKPVMDLLLTVKTNTFSDQVPVFALFKVGPAYQRWIITDRDTIDDRTKVSLEVQAGLGYWVNNRTNISLSYQRIFGSHPNFYVKADAETAYISQIPTQYAVLLGISVQF</sequence>
<protein>
    <recommendedName>
        <fullName evidence="3">Outer membrane protein beta-barrel domain-containing protein</fullName>
    </recommendedName>
</protein>
<accession>A0A2Z5UTW2</accession>
<dbReference type="KEGG" id="rvi:RVIR1_05640"/>
<evidence type="ECO:0000313" key="1">
    <source>
        <dbReference type="EMBL" id="BBB15066.1"/>
    </source>
</evidence>
<keyword evidence="2" id="KW-1185">Reference proteome</keyword>